<dbReference type="InterPro" id="IPR005135">
    <property type="entry name" value="Endo/exonuclease/phosphatase"/>
</dbReference>
<protein>
    <recommendedName>
        <fullName evidence="1">Endonuclease/exonuclease/phosphatase domain-containing protein</fullName>
    </recommendedName>
</protein>
<dbReference type="GO" id="GO:0003824">
    <property type="term" value="F:catalytic activity"/>
    <property type="evidence" value="ECO:0007669"/>
    <property type="project" value="InterPro"/>
</dbReference>
<reference evidence="2" key="1">
    <citation type="journal article" date="2021" name="Genome Biol. Evol.">
        <title>A High-Quality Reference Genome for a Parasitic Bivalve with Doubly Uniparental Inheritance (Bivalvia: Unionida).</title>
        <authorList>
            <person name="Smith C.H."/>
        </authorList>
    </citation>
    <scope>NUCLEOTIDE SEQUENCE</scope>
    <source>
        <strain evidence="2">CHS0354</strain>
    </source>
</reference>
<dbReference type="SUPFAM" id="SSF56219">
    <property type="entry name" value="DNase I-like"/>
    <property type="match status" value="1"/>
</dbReference>
<name>A0AAE0SV94_9BIVA</name>
<gene>
    <name evidence="2" type="ORF">CHS0354_006365</name>
</gene>
<dbReference type="Gene3D" id="3.60.10.10">
    <property type="entry name" value="Endonuclease/exonuclease/phosphatase"/>
    <property type="match status" value="1"/>
</dbReference>
<dbReference type="Pfam" id="PF03372">
    <property type="entry name" value="Exo_endo_phos"/>
    <property type="match status" value="1"/>
</dbReference>
<dbReference type="GO" id="GO:0006506">
    <property type="term" value="P:GPI anchor biosynthetic process"/>
    <property type="evidence" value="ECO:0007669"/>
    <property type="project" value="TreeGrafter"/>
</dbReference>
<dbReference type="GO" id="GO:0016020">
    <property type="term" value="C:membrane"/>
    <property type="evidence" value="ECO:0007669"/>
    <property type="project" value="GOC"/>
</dbReference>
<dbReference type="Proteomes" id="UP001195483">
    <property type="component" value="Unassembled WGS sequence"/>
</dbReference>
<reference evidence="2" key="3">
    <citation type="submission" date="2023-05" db="EMBL/GenBank/DDBJ databases">
        <authorList>
            <person name="Smith C.H."/>
        </authorList>
    </citation>
    <scope>NUCLEOTIDE SEQUENCE</scope>
    <source>
        <strain evidence="2">CHS0354</strain>
        <tissue evidence="2">Mantle</tissue>
    </source>
</reference>
<evidence type="ECO:0000259" key="1">
    <source>
        <dbReference type="Pfam" id="PF03372"/>
    </source>
</evidence>
<dbReference type="PANTHER" id="PTHR14859">
    <property type="entry name" value="CALCOFLUOR WHITE HYPERSENSITIVE PROTEIN PRECURSOR"/>
    <property type="match status" value="1"/>
</dbReference>
<evidence type="ECO:0000313" key="3">
    <source>
        <dbReference type="Proteomes" id="UP001195483"/>
    </source>
</evidence>
<reference evidence="2" key="2">
    <citation type="journal article" date="2021" name="Genome Biol. Evol.">
        <title>Developing a high-quality reference genome for a parasitic bivalve with doubly uniparental inheritance (Bivalvia: Unionida).</title>
        <authorList>
            <person name="Smith C.H."/>
        </authorList>
    </citation>
    <scope>NUCLEOTIDE SEQUENCE</scope>
    <source>
        <strain evidence="2">CHS0354</strain>
        <tissue evidence="2">Mantle</tissue>
    </source>
</reference>
<dbReference type="EMBL" id="JAEAOA010000441">
    <property type="protein sequence ID" value="KAK3598689.1"/>
    <property type="molecule type" value="Genomic_DNA"/>
</dbReference>
<accession>A0AAE0SV94</accession>
<feature type="domain" description="Endonuclease/exonuclease/phosphatase" evidence="1">
    <location>
        <begin position="277"/>
        <end position="509"/>
    </location>
</feature>
<organism evidence="2 3">
    <name type="scientific">Potamilus streckersoni</name>
    <dbReference type="NCBI Taxonomy" id="2493646"/>
    <lineage>
        <taxon>Eukaryota</taxon>
        <taxon>Metazoa</taxon>
        <taxon>Spiralia</taxon>
        <taxon>Lophotrochozoa</taxon>
        <taxon>Mollusca</taxon>
        <taxon>Bivalvia</taxon>
        <taxon>Autobranchia</taxon>
        <taxon>Heteroconchia</taxon>
        <taxon>Palaeoheterodonta</taxon>
        <taxon>Unionida</taxon>
        <taxon>Unionoidea</taxon>
        <taxon>Unionidae</taxon>
        <taxon>Ambleminae</taxon>
        <taxon>Lampsilini</taxon>
        <taxon>Potamilus</taxon>
    </lineage>
</organism>
<dbReference type="GO" id="GO:0005783">
    <property type="term" value="C:endoplasmic reticulum"/>
    <property type="evidence" value="ECO:0007669"/>
    <property type="project" value="TreeGrafter"/>
</dbReference>
<dbReference type="AlphaFoldDB" id="A0AAE0SV94"/>
<comment type="caution">
    <text evidence="2">The sequence shown here is derived from an EMBL/GenBank/DDBJ whole genome shotgun (WGS) entry which is preliminary data.</text>
</comment>
<dbReference type="InterPro" id="IPR051916">
    <property type="entry name" value="GPI-anchor_lipid_remodeler"/>
</dbReference>
<keyword evidence="3" id="KW-1185">Reference proteome</keyword>
<proteinExistence type="predicted"/>
<dbReference type="InterPro" id="IPR036691">
    <property type="entry name" value="Endo/exonu/phosph_ase_sf"/>
</dbReference>
<sequence>MKMIETFRHDALFVVSLFFYAIILLTRRSFSEPVENVYQSLRLEYGGVLKQEWKYGDRDEIDPHLSTVIKFTKKYIVNRFPNSIPQSDKYDQVDFAVKDIQKKTLIYAPSDTYPVYKETLHMDNRGSFYKMTSLFILGVTYHLHLLWKKKSLEFIHNITISCYPTDKIHMFSHSFFVQHSNKSLSESEELLFHDGLFSPKVILGGLDLDEISLQPFKYKPDSRSHGINRADLDDQSGNSRYCHGDDSADCRDNEYDSSENIYRRRNPTFSVMSYNVWNMNSLSGTSTDYVKRMKGIQKIVNSTSPDIVGFQEVRYEDLKGGDMGPNQVGTLAELLPGYQFVFQPAQMQPNSVHDGRTEEGVAIFSRYPIISHDFIFLFRNKSNSADTHQRICLHAEIMIPQFGKVHLFVTHLSLSHEAREKSVIQIWQYMKQFEGPAILLGDLNAQPEEISVQYLRGKSVFDGEDPPILTDLWLYHNHDKQLGYTYNALEITLSKRIDYIFFKHGLGCCEVLRCDVIDDGKRGENGLKHSFLLITYSTWIQVSGPAYLGM</sequence>
<evidence type="ECO:0000313" key="2">
    <source>
        <dbReference type="EMBL" id="KAK3598689.1"/>
    </source>
</evidence>
<dbReference type="PANTHER" id="PTHR14859:SF16">
    <property type="entry name" value="ENDONUCLEASE_EXONUCLEASE_PHOSPHATASE DOMAIN-CONTAINING PROTEIN"/>
    <property type="match status" value="1"/>
</dbReference>